<keyword evidence="2" id="KW-0496">Mitochondrion</keyword>
<keyword evidence="1" id="KW-0812">Transmembrane</keyword>
<dbReference type="AlphaFoldDB" id="H9M867"/>
<dbReference type="GeneID" id="12354407"/>
<gene>
    <name evidence="2" type="primary">ORF112_4</name>
    <name evidence="2" type="ORF">HusqMp87</name>
</gene>
<evidence type="ECO:0000256" key="1">
    <source>
        <dbReference type="SAM" id="Phobius"/>
    </source>
</evidence>
<keyword evidence="1" id="KW-0472">Membrane</keyword>
<evidence type="ECO:0000313" key="2">
    <source>
        <dbReference type="EMBL" id="AEV55774.1"/>
    </source>
</evidence>
<geneLocation type="mitochondrion" evidence="2"/>
<organism evidence="2">
    <name type="scientific">Phlegmariurus squarrosus</name>
    <name type="common">Rock tassel fern</name>
    <name type="synonym">Lycopodium squarrosum</name>
    <dbReference type="NCBI Taxonomy" id="73615"/>
    <lineage>
        <taxon>Eukaryota</taxon>
        <taxon>Viridiplantae</taxon>
        <taxon>Streptophyta</taxon>
        <taxon>Embryophyta</taxon>
        <taxon>Tracheophyta</taxon>
        <taxon>Lycopodiopsida</taxon>
        <taxon>Lycopodiales</taxon>
        <taxon>Lycopodiaceae</taxon>
        <taxon>Huperzioideae</taxon>
        <taxon>Phlegmariurus</taxon>
    </lineage>
</organism>
<dbReference type="EMBL" id="JQ002659">
    <property type="protein sequence ID" value="AEV55774.1"/>
    <property type="molecule type" value="Genomic_DNA"/>
</dbReference>
<proteinExistence type="predicted"/>
<keyword evidence="1" id="KW-1133">Transmembrane helix</keyword>
<feature type="transmembrane region" description="Helical" evidence="1">
    <location>
        <begin position="78"/>
        <end position="97"/>
    </location>
</feature>
<name>H9M867_PHLSQ</name>
<sequence>MRFIFLRKLYYNLGFLGTPHLQNLPKKISNPIKTNTQLQIAIQELEKAIQEMRNSMKEPPQFLLPTCLGTKNKRVFNIISNFWFLLLVLLLEVLCGFDRFTKICRFFAATFQ</sequence>
<dbReference type="RefSeq" id="YP_006234327.1">
    <property type="nucleotide sequence ID" value="NC_017755.1"/>
</dbReference>
<protein>
    <submittedName>
        <fullName evidence="2">Uncharacterized protein</fullName>
    </submittedName>
</protein>
<reference evidence="2" key="1">
    <citation type="journal article" date="2012" name="PLoS ONE">
        <title>The Mitochondrial Genome of the Lycophyte Huperzia squarrosa: The Most Archaic Form in Vascular Plants.</title>
        <authorList>
            <person name="Liu Y."/>
            <person name="Wang B."/>
            <person name="Cui P."/>
            <person name="Li L."/>
            <person name="Xue J.Y."/>
            <person name="Yu J."/>
            <person name="Qiu Y.L."/>
        </authorList>
    </citation>
    <scope>NUCLEOTIDE SEQUENCE</scope>
</reference>
<accession>H9M867</accession>